<dbReference type="PROSITE" id="PS51085">
    <property type="entry name" value="2FE2S_FER_2"/>
    <property type="match status" value="1"/>
</dbReference>
<keyword evidence="2" id="KW-0479">Metal-binding</keyword>
<dbReference type="InterPro" id="IPR036010">
    <property type="entry name" value="2Fe-2S_ferredoxin-like_sf"/>
</dbReference>
<dbReference type="PROSITE" id="PS51384">
    <property type="entry name" value="FAD_FR"/>
    <property type="match status" value="1"/>
</dbReference>
<dbReference type="InterPro" id="IPR050612">
    <property type="entry name" value="Prok_Mopterin_Oxidored"/>
</dbReference>
<comment type="caution">
    <text evidence="9">The sequence shown here is derived from an EMBL/GenBank/DDBJ whole genome shotgun (WGS) entry which is preliminary data.</text>
</comment>
<dbReference type="Proteomes" id="UP000182985">
    <property type="component" value="Unassembled WGS sequence"/>
</dbReference>
<dbReference type="InterPro" id="IPR006963">
    <property type="entry name" value="Mopterin_OxRdtase_4Fe-4S_dom"/>
</dbReference>
<dbReference type="InterPro" id="IPR001041">
    <property type="entry name" value="2Fe-2S_ferredoxin-type"/>
</dbReference>
<reference evidence="9 10" key="1">
    <citation type="submission" date="2016-10" db="EMBL/GenBank/DDBJ databases">
        <title>The Draft Genome Sequence of the Potato Rhizosphere Bacteria Ochrobactrum sp. IPA7.2.</title>
        <authorList>
            <person name="Gogoleva N.E."/>
            <person name="Khlopko Y.A."/>
            <person name="Burygin G.L."/>
            <person name="Plotnikov A.O."/>
        </authorList>
    </citation>
    <scope>NUCLEOTIDE SEQUENCE [LARGE SCALE GENOMIC DNA]</scope>
    <source>
        <strain evidence="9 10">IPA7.2</strain>
    </source>
</reference>
<proteinExistence type="inferred from homology"/>
<feature type="domain" description="2Fe-2S ferredoxin-type" evidence="6">
    <location>
        <begin position="1045"/>
        <end position="1126"/>
    </location>
</feature>
<keyword evidence="4" id="KW-0411">Iron-sulfur</keyword>
<dbReference type="PRINTS" id="PR00410">
    <property type="entry name" value="PHEHYDRXLASE"/>
</dbReference>
<dbReference type="Gene3D" id="3.40.50.740">
    <property type="match status" value="1"/>
</dbReference>
<gene>
    <name evidence="9" type="ORF">BLA27_14325</name>
</gene>
<feature type="domain" description="4Fe-4S Mo/W bis-MGD-type" evidence="8">
    <location>
        <begin position="2"/>
        <end position="57"/>
    </location>
</feature>
<feature type="compositionally biased region" description="Polar residues" evidence="5">
    <location>
        <begin position="844"/>
        <end position="857"/>
    </location>
</feature>
<dbReference type="InterPro" id="IPR001709">
    <property type="entry name" value="Flavoprot_Pyr_Nucl_cyt_Rdtase"/>
</dbReference>
<dbReference type="GO" id="GO:0018818">
    <property type="term" value="F:acetylene hydratase activity"/>
    <property type="evidence" value="ECO:0007669"/>
    <property type="project" value="InterPro"/>
</dbReference>
<dbReference type="PRINTS" id="PR00371">
    <property type="entry name" value="FPNCR"/>
</dbReference>
<dbReference type="InterPro" id="IPR006656">
    <property type="entry name" value="Mopterin_OxRdtase"/>
</dbReference>
<accession>A0A1J6HKE3</accession>
<evidence type="ECO:0000259" key="7">
    <source>
        <dbReference type="PROSITE" id="PS51384"/>
    </source>
</evidence>
<dbReference type="Gene3D" id="3.40.50.12440">
    <property type="match status" value="1"/>
</dbReference>
<dbReference type="Pfam" id="PF00175">
    <property type="entry name" value="NAD_binding_1"/>
    <property type="match status" value="1"/>
</dbReference>
<dbReference type="AlphaFoldDB" id="A0A1J6HKE3"/>
<dbReference type="InterPro" id="IPR037949">
    <property type="entry name" value="MopB_CT_Acetylene-hydratase"/>
</dbReference>
<dbReference type="PROSITE" id="PS51669">
    <property type="entry name" value="4FE4S_MOW_BIS_MGD"/>
    <property type="match status" value="1"/>
</dbReference>
<dbReference type="Gene3D" id="2.20.25.90">
    <property type="entry name" value="ADC-like domains"/>
    <property type="match status" value="1"/>
</dbReference>
<dbReference type="Pfam" id="PF01568">
    <property type="entry name" value="Molydop_binding"/>
    <property type="match status" value="1"/>
</dbReference>
<dbReference type="InterPro" id="IPR001433">
    <property type="entry name" value="OxRdtase_FAD/NAD-bd"/>
</dbReference>
<dbReference type="Pfam" id="PF00111">
    <property type="entry name" value="Fer2"/>
    <property type="match status" value="1"/>
</dbReference>
<name>A0A1J6HKE3_9HYPH</name>
<dbReference type="SMART" id="SM00926">
    <property type="entry name" value="Molybdop_Fe4S4"/>
    <property type="match status" value="1"/>
</dbReference>
<dbReference type="SUPFAM" id="SSF52343">
    <property type="entry name" value="Ferredoxin reductase-like, C-terminal NADP-linked domain"/>
    <property type="match status" value="1"/>
</dbReference>
<evidence type="ECO:0000313" key="9">
    <source>
        <dbReference type="EMBL" id="OIS92859.1"/>
    </source>
</evidence>
<dbReference type="Gene3D" id="3.40.228.10">
    <property type="entry name" value="Dimethylsulfoxide Reductase, domain 2"/>
    <property type="match status" value="1"/>
</dbReference>
<dbReference type="Pfam" id="PF00384">
    <property type="entry name" value="Molybdopterin"/>
    <property type="match status" value="1"/>
</dbReference>
<dbReference type="SUPFAM" id="SSF50692">
    <property type="entry name" value="ADC-like"/>
    <property type="match status" value="1"/>
</dbReference>
<dbReference type="InterPro" id="IPR017938">
    <property type="entry name" value="Riboflavin_synthase-like_b-brl"/>
</dbReference>
<dbReference type="SUPFAM" id="SSF63380">
    <property type="entry name" value="Riboflavin synthase domain-like"/>
    <property type="match status" value="1"/>
</dbReference>
<dbReference type="GO" id="GO:0051536">
    <property type="term" value="F:iron-sulfur cluster binding"/>
    <property type="evidence" value="ECO:0007669"/>
    <property type="project" value="UniProtKB-KW"/>
</dbReference>
<evidence type="ECO:0000256" key="3">
    <source>
        <dbReference type="ARBA" id="ARBA00023004"/>
    </source>
</evidence>
<dbReference type="EMBL" id="MOEC01000013">
    <property type="protein sequence ID" value="OIS92859.1"/>
    <property type="molecule type" value="Genomic_DNA"/>
</dbReference>
<dbReference type="InterPro" id="IPR006657">
    <property type="entry name" value="MoPterin_dinucl-bd_dom"/>
</dbReference>
<dbReference type="SUPFAM" id="SSF53706">
    <property type="entry name" value="Formate dehydrogenase/DMSO reductase, domains 1-3"/>
    <property type="match status" value="1"/>
</dbReference>
<comment type="similarity">
    <text evidence="1">Belongs to the prokaryotic molybdopterin-containing oxidoreductase family.</text>
</comment>
<evidence type="ECO:0000256" key="1">
    <source>
        <dbReference type="ARBA" id="ARBA00010312"/>
    </source>
</evidence>
<dbReference type="InterPro" id="IPR017927">
    <property type="entry name" value="FAD-bd_FR_type"/>
</dbReference>
<dbReference type="InterPro" id="IPR039261">
    <property type="entry name" value="FNR_nucleotide-bd"/>
</dbReference>
<sequence length="1126" mass="123090">MARKIPGYCTLCRSRCGSMTVIERKRLVGVEPFGEHPTGGALCAKGRAAPELVYSPRRLKKPLRRTAPKGARNPGWTEISWDEALTTVAERLDIVRKESGAEAVVFAMTTPSGTPIVDSSEWIERFVRCFGSPNLLYAVEVCGWHKDYAHALTFGRGIGFPDYEQADTIVLWGHNPARTWLAQASRIADAKQRGAKVAVIDPKPDGSGQMADLWLRIRPGADAALAMAVIRHLIATETFDRDFVAHWTNAPFLIENGSGRFLRANDVFPGGDKDAFVVLDPTGQPRAYDTRHELAHGIRLDAMVSIKLGDGRKVGAKTAFQMLREAVEPYDFDHVSDLTWLDTTVIRSFAGLFEGSPRLAYHSWTGVGQHSNASAIERAIATLYALTGACDRSGGNVWPVAPPTRTVNDLSLLPSGQLQKALGIDRLPLGPPSLGWITARDFERSALHGDPYKVRALMSWGSNLVGSQSNTERNLAVLHALDFHVHVDMFMNPTAEMADIILPANMPWEREALKIGFEITQEAAETIQFRPSMLSGCGESRADYAIAFDLAQRLGFGEKFFEGDIRRGWNYQLEPLGVNIADLALHPSGRRFPQPFGYAKYATNKGNGVTGFKTHTRRAELYSETLLQHGYNPLPEHVEPVESPLRPTADPRFPLVLTTAKSGWFIHTSLRHVASLRKKSPDPAVELSEALANKHGLEDGDWALVETPNGQARLRVRINNTLDDRVVVAEFGWWEDCQPLGRNHDDDNQAFVTNLNAILNDRHSDPVSGSVPLRATSCQIHALSDANKGRWTGSRTFVVSARRHEADDVIAIEFVPRDAGALPDFLPGQHVEVTISGVDTRRSYSLTGTGDAPSSLSLGIRRTPSPAGTPPSFSQLMHHLNIGDEIKLSQPSGVFNLPLGGDRPIVFIAAGIGITPFMSHLETLAHRNNAPEVHLLYGCRHGGLHPYAQRLQELKSRLSTLKLITFYSSPRSEDKAGYDYDRAGRIDIGELTLLLSHRPLIYLCGSPQFISDTKASLVELGVFAFDIFAEAFVSPAQIPPQLTAQEVRIAGSNISFVWKPDAGSILDAAHASGVQLPSGCRVGQCESCSLTVISGEVAHLSAVDVEPGHCLACVAVPLRGVTLARG</sequence>
<protein>
    <submittedName>
        <fullName evidence="9">Molybdopterin oxidoreductase</fullName>
    </submittedName>
</protein>
<dbReference type="OrthoDB" id="9810782at2"/>
<dbReference type="Gene3D" id="2.40.30.10">
    <property type="entry name" value="Translation factors"/>
    <property type="match status" value="1"/>
</dbReference>
<evidence type="ECO:0000259" key="6">
    <source>
        <dbReference type="PROSITE" id="PS51085"/>
    </source>
</evidence>
<dbReference type="GO" id="GO:0016491">
    <property type="term" value="F:oxidoreductase activity"/>
    <property type="evidence" value="ECO:0007669"/>
    <property type="project" value="InterPro"/>
</dbReference>
<dbReference type="InterPro" id="IPR009010">
    <property type="entry name" value="Asp_de-COase-like_dom_sf"/>
</dbReference>
<evidence type="ECO:0000313" key="10">
    <source>
        <dbReference type="Proteomes" id="UP000182985"/>
    </source>
</evidence>
<dbReference type="PANTHER" id="PTHR43742">
    <property type="entry name" value="TRIMETHYLAMINE-N-OXIDE REDUCTASE"/>
    <property type="match status" value="1"/>
</dbReference>
<evidence type="ECO:0000259" key="8">
    <source>
        <dbReference type="PROSITE" id="PS51669"/>
    </source>
</evidence>
<keyword evidence="3" id="KW-0408">Iron</keyword>
<dbReference type="Gene3D" id="2.40.40.20">
    <property type="match status" value="1"/>
</dbReference>
<organism evidence="9 10">
    <name type="scientific">Brucella cytisi</name>
    <dbReference type="NCBI Taxonomy" id="407152"/>
    <lineage>
        <taxon>Bacteria</taxon>
        <taxon>Pseudomonadati</taxon>
        <taxon>Pseudomonadota</taxon>
        <taxon>Alphaproteobacteria</taxon>
        <taxon>Hyphomicrobiales</taxon>
        <taxon>Brucellaceae</taxon>
        <taxon>Brucella/Ochrobactrum group</taxon>
        <taxon>Brucella</taxon>
    </lineage>
</organism>
<feature type="domain" description="FAD-binding FR-type" evidence="7">
    <location>
        <begin position="792"/>
        <end position="898"/>
    </location>
</feature>
<dbReference type="GO" id="GO:0043546">
    <property type="term" value="F:molybdopterin cofactor binding"/>
    <property type="evidence" value="ECO:0007669"/>
    <property type="project" value="InterPro"/>
</dbReference>
<dbReference type="CDD" id="cd06184">
    <property type="entry name" value="flavohem_like_fad_nad_binding"/>
    <property type="match status" value="1"/>
</dbReference>
<dbReference type="CDD" id="cd00207">
    <property type="entry name" value="fer2"/>
    <property type="match status" value="1"/>
</dbReference>
<dbReference type="Pfam" id="PF04879">
    <property type="entry name" value="Molybdop_Fe4S4"/>
    <property type="match status" value="1"/>
</dbReference>
<dbReference type="GO" id="GO:0046872">
    <property type="term" value="F:metal ion binding"/>
    <property type="evidence" value="ECO:0007669"/>
    <property type="project" value="UniProtKB-KW"/>
</dbReference>
<dbReference type="SUPFAM" id="SSF54292">
    <property type="entry name" value="2Fe-2S ferredoxin-like"/>
    <property type="match status" value="1"/>
</dbReference>
<dbReference type="Gene3D" id="3.40.50.80">
    <property type="entry name" value="Nucleotide-binding domain of ferredoxin-NADP reductase (FNR) module"/>
    <property type="match status" value="1"/>
</dbReference>
<evidence type="ECO:0000256" key="5">
    <source>
        <dbReference type="SAM" id="MobiDB-lite"/>
    </source>
</evidence>
<keyword evidence="10" id="KW-1185">Reference proteome</keyword>
<dbReference type="CDD" id="cd02781">
    <property type="entry name" value="MopB_CT_Acetylene-hydratase"/>
    <property type="match status" value="1"/>
</dbReference>
<evidence type="ECO:0000256" key="4">
    <source>
        <dbReference type="ARBA" id="ARBA00023014"/>
    </source>
</evidence>
<evidence type="ECO:0000256" key="2">
    <source>
        <dbReference type="ARBA" id="ARBA00022723"/>
    </source>
</evidence>
<feature type="region of interest" description="Disordered" evidence="5">
    <location>
        <begin position="844"/>
        <end position="870"/>
    </location>
</feature>
<dbReference type="InterPro" id="IPR012675">
    <property type="entry name" value="Beta-grasp_dom_sf"/>
</dbReference>
<dbReference type="Gene3D" id="3.10.20.30">
    <property type="match status" value="1"/>
</dbReference>